<gene>
    <name evidence="1" type="ORF">NLG97_g4117</name>
</gene>
<organism evidence="1 2">
    <name type="scientific">Lecanicillium saksenae</name>
    <dbReference type="NCBI Taxonomy" id="468837"/>
    <lineage>
        <taxon>Eukaryota</taxon>
        <taxon>Fungi</taxon>
        <taxon>Dikarya</taxon>
        <taxon>Ascomycota</taxon>
        <taxon>Pezizomycotina</taxon>
        <taxon>Sordariomycetes</taxon>
        <taxon>Hypocreomycetidae</taxon>
        <taxon>Hypocreales</taxon>
        <taxon>Cordycipitaceae</taxon>
        <taxon>Lecanicillium</taxon>
    </lineage>
</organism>
<dbReference type="EMBL" id="JANAKD010000384">
    <property type="protein sequence ID" value="KAJ3494380.1"/>
    <property type="molecule type" value="Genomic_DNA"/>
</dbReference>
<dbReference type="Proteomes" id="UP001148737">
    <property type="component" value="Unassembled WGS sequence"/>
</dbReference>
<keyword evidence="2" id="KW-1185">Reference proteome</keyword>
<reference evidence="1" key="1">
    <citation type="submission" date="2022-07" db="EMBL/GenBank/DDBJ databases">
        <title>Genome Sequence of Lecanicillium saksenae.</title>
        <authorList>
            <person name="Buettner E."/>
        </authorList>
    </citation>
    <scope>NUCLEOTIDE SEQUENCE</scope>
    <source>
        <strain evidence="1">VT-O1</strain>
    </source>
</reference>
<name>A0ACC1QXK7_9HYPO</name>
<accession>A0ACC1QXK7</accession>
<proteinExistence type="predicted"/>
<evidence type="ECO:0000313" key="2">
    <source>
        <dbReference type="Proteomes" id="UP001148737"/>
    </source>
</evidence>
<comment type="caution">
    <text evidence="1">The sequence shown here is derived from an EMBL/GenBank/DDBJ whole genome shotgun (WGS) entry which is preliminary data.</text>
</comment>
<evidence type="ECO:0000313" key="1">
    <source>
        <dbReference type="EMBL" id="KAJ3494380.1"/>
    </source>
</evidence>
<sequence>MISNPTKRALDLVWQAQEELWKPAPDYDRAVDLGRRAIQDLTLPRHRSNAYLVLAKAHEGLCNWRLAFTCWSLCRELYPEGWTAEMKARIELMGEACKEYDDTNQNFY</sequence>
<protein>
    <submittedName>
        <fullName evidence="1">Uncharacterized protein</fullName>
    </submittedName>
</protein>